<evidence type="ECO:0000313" key="9">
    <source>
        <dbReference type="EMBL" id="CAL4042137.1"/>
    </source>
</evidence>
<comment type="cofactor">
    <cofactor evidence="7">
        <name>Fe(2+)</name>
        <dbReference type="ChEBI" id="CHEBI:29033"/>
    </cofactor>
    <text evidence="7">Binds 1 Fe(2+) ion per subunit.</text>
</comment>
<dbReference type="AlphaFoldDB" id="A0AAT9IHM8"/>
<feature type="binding site" evidence="7">
    <location>
        <position position="169"/>
    </location>
    <ligand>
        <name>substrate</name>
    </ligand>
</feature>
<dbReference type="InterPro" id="IPR000905">
    <property type="entry name" value="Gcp-like_dom"/>
</dbReference>
<evidence type="ECO:0000256" key="5">
    <source>
        <dbReference type="ARBA" id="ARBA00023315"/>
    </source>
</evidence>
<dbReference type="PANTHER" id="PTHR11735">
    <property type="entry name" value="TRNA N6-ADENOSINE THREONYLCARBAMOYLTRANSFERASE"/>
    <property type="match status" value="1"/>
</dbReference>
<keyword evidence="2 7" id="KW-0819">tRNA processing</keyword>
<evidence type="ECO:0000256" key="3">
    <source>
        <dbReference type="ARBA" id="ARBA00022723"/>
    </source>
</evidence>
<dbReference type="NCBIfam" id="TIGR00329">
    <property type="entry name" value="gcp_kae1"/>
    <property type="match status" value="1"/>
</dbReference>
<evidence type="ECO:0000259" key="8">
    <source>
        <dbReference type="Pfam" id="PF00814"/>
    </source>
</evidence>
<dbReference type="RefSeq" id="WP_367681029.1">
    <property type="nucleotide sequence ID" value="NZ_OZ060371.1"/>
</dbReference>
<keyword evidence="5 7" id="KW-0012">Acyltransferase</keyword>
<dbReference type="GO" id="GO:0005506">
    <property type="term" value="F:iron ion binding"/>
    <property type="evidence" value="ECO:0007669"/>
    <property type="project" value="UniProtKB-UniRule"/>
</dbReference>
<evidence type="ECO:0000256" key="1">
    <source>
        <dbReference type="ARBA" id="ARBA00022679"/>
    </source>
</evidence>
<proteinExistence type="inferred from homology"/>
<feature type="binding site" evidence="7">
    <location>
        <position position="182"/>
    </location>
    <ligand>
        <name>substrate</name>
    </ligand>
</feature>
<evidence type="ECO:0000256" key="7">
    <source>
        <dbReference type="HAMAP-Rule" id="MF_01445"/>
    </source>
</evidence>
<comment type="catalytic activity">
    <reaction evidence="6 7">
        <text>L-threonylcarbamoyladenylate + adenosine(37) in tRNA = N(6)-L-threonylcarbamoyladenosine(37) in tRNA + AMP + H(+)</text>
        <dbReference type="Rhea" id="RHEA:37059"/>
        <dbReference type="Rhea" id="RHEA-COMP:10162"/>
        <dbReference type="Rhea" id="RHEA-COMP:10163"/>
        <dbReference type="ChEBI" id="CHEBI:15378"/>
        <dbReference type="ChEBI" id="CHEBI:73682"/>
        <dbReference type="ChEBI" id="CHEBI:74411"/>
        <dbReference type="ChEBI" id="CHEBI:74418"/>
        <dbReference type="ChEBI" id="CHEBI:456215"/>
        <dbReference type="EC" id="2.3.1.234"/>
    </reaction>
</comment>
<keyword evidence="1 7" id="KW-0808">Transferase</keyword>
<keyword evidence="3 7" id="KW-0479">Metal-binding</keyword>
<dbReference type="GO" id="GO:0005737">
    <property type="term" value="C:cytoplasm"/>
    <property type="evidence" value="ECO:0007669"/>
    <property type="project" value="UniProtKB-SubCell"/>
</dbReference>
<feature type="binding site" evidence="7">
    <location>
        <position position="304"/>
    </location>
    <ligand>
        <name>Fe cation</name>
        <dbReference type="ChEBI" id="CHEBI:24875"/>
    </ligand>
</feature>
<keyword evidence="7" id="KW-0963">Cytoplasm</keyword>
<organism evidence="9">
    <name type="scientific">Buchnera aphidicola</name>
    <name type="common">Anoecia corni</name>
    <dbReference type="NCBI Taxonomy" id="2994477"/>
    <lineage>
        <taxon>Bacteria</taxon>
        <taxon>Pseudomonadati</taxon>
        <taxon>Pseudomonadota</taxon>
        <taxon>Gammaproteobacteria</taxon>
        <taxon>Enterobacterales</taxon>
        <taxon>Erwiniaceae</taxon>
        <taxon>Buchnera</taxon>
    </lineage>
</organism>
<dbReference type="SUPFAM" id="SSF53067">
    <property type="entry name" value="Actin-like ATPase domain"/>
    <property type="match status" value="2"/>
</dbReference>
<reference evidence="9" key="1">
    <citation type="submission" date="2024-06" db="EMBL/GenBank/DDBJ databases">
        <authorList>
            <person name="Manzano-Marin A."/>
            <person name="Manzano-Marin A."/>
            <person name="Alejandro Manzano Marin A."/>
        </authorList>
    </citation>
    <scope>NUCLEOTIDE SEQUENCE</scope>
    <source>
        <strain evidence="9">Ancorni-2928</strain>
    </source>
</reference>
<comment type="similarity">
    <text evidence="7">Belongs to the KAE1 / TsaD family.</text>
</comment>
<dbReference type="FunFam" id="3.30.420.40:FF:000012">
    <property type="entry name" value="tRNA N6-adenosine threonylcarbamoyltransferase"/>
    <property type="match status" value="1"/>
</dbReference>
<comment type="caution">
    <text evidence="7">Lacks conserved residue(s) required for the propagation of feature annotation.</text>
</comment>
<comment type="subcellular location">
    <subcellularLocation>
        <location evidence="7">Cytoplasm</location>
    </subcellularLocation>
</comment>
<sequence>MRILGIETSCDDTGIAIFDEKLGLITNQLNSQSQLNIKYGGIVPELAARKHLNDIVPLIRLALYDINYNISTISAIAYTAGPGLISSLLVGATIGSSLAYSWNIPVIPINHMEAHLLTFMMKRFNNSIKFPFIGLLVSGKHTQIINAISMTNYKIIGTSIDDAAGEALDKTALLLGINPPGGAQLSKLAAKSINTKFVFPRPMIHHPNLNFSFSGLKTHAKKIVQNNKLNSKIKSDIARSFEDAIIDVLVFKCKKALIQTGYKRLVIAGGVSSNLRLRIKLQKMLETYSVDGNLYYADPEFCTDNGAMIAYLGFLKFKKGIFTSPKIQVNATWSISKSHIIS</sequence>
<accession>A0AAT9IHM8</accession>
<dbReference type="PRINTS" id="PR00789">
    <property type="entry name" value="OSIALOPTASE"/>
</dbReference>
<dbReference type="GO" id="GO:0002949">
    <property type="term" value="P:tRNA threonylcarbamoyladenosine modification"/>
    <property type="evidence" value="ECO:0007669"/>
    <property type="project" value="UniProtKB-UniRule"/>
</dbReference>
<dbReference type="InterPro" id="IPR017861">
    <property type="entry name" value="KAE1/TsaD"/>
</dbReference>
<protein>
    <recommendedName>
        <fullName evidence="7">tRNA N6-adenosine threonylcarbamoyltransferase</fullName>
        <ecNumber evidence="7">2.3.1.234</ecNumber>
    </recommendedName>
    <alternativeName>
        <fullName evidence="7">N6-L-threonylcarbamoyladenine synthase</fullName>
        <shortName evidence="7">t(6)A synthase</shortName>
    </alternativeName>
    <alternativeName>
        <fullName evidence="7">t(6)A37 threonylcarbamoyladenosine biosynthesis protein TsaD</fullName>
    </alternativeName>
    <alternativeName>
        <fullName evidence="7">tRNA threonylcarbamoyladenosine biosynthesis protein TsaD</fullName>
    </alternativeName>
</protein>
<feature type="binding site" evidence="7">
    <location>
        <position position="115"/>
    </location>
    <ligand>
        <name>Fe cation</name>
        <dbReference type="ChEBI" id="CHEBI:24875"/>
    </ligand>
</feature>
<dbReference type="Gene3D" id="3.30.420.40">
    <property type="match status" value="2"/>
</dbReference>
<dbReference type="InterPro" id="IPR043129">
    <property type="entry name" value="ATPase_NBD"/>
</dbReference>
<gene>
    <name evidence="7 9" type="primary">tsaD</name>
    <name evidence="9" type="ORF">BUANCORI2928_046</name>
</gene>
<evidence type="ECO:0000256" key="4">
    <source>
        <dbReference type="ARBA" id="ARBA00023004"/>
    </source>
</evidence>
<feature type="domain" description="Gcp-like" evidence="8">
    <location>
        <begin position="24"/>
        <end position="311"/>
    </location>
</feature>
<dbReference type="Pfam" id="PF00814">
    <property type="entry name" value="TsaD"/>
    <property type="match status" value="1"/>
</dbReference>
<dbReference type="GO" id="GO:0061711">
    <property type="term" value="F:tRNA N(6)-L-threonylcarbamoyladenine synthase activity"/>
    <property type="evidence" value="ECO:0007669"/>
    <property type="project" value="UniProtKB-EC"/>
</dbReference>
<dbReference type="InterPro" id="IPR022450">
    <property type="entry name" value="TsaD"/>
</dbReference>
<dbReference type="EC" id="2.3.1.234" evidence="7"/>
<dbReference type="HAMAP" id="MF_01445">
    <property type="entry name" value="TsaD"/>
    <property type="match status" value="1"/>
</dbReference>
<dbReference type="NCBIfam" id="TIGR03723">
    <property type="entry name" value="T6A_TsaD_YgjD"/>
    <property type="match status" value="1"/>
</dbReference>
<comment type="function">
    <text evidence="7">Required for the formation of a threonylcarbamoyl group on adenosine at position 37 (t(6)A37) in tRNAs that read codons beginning with adenine. Is involved in the transfer of the threonylcarbamoyl moiety of threonylcarbamoyl-AMP (TC-AMP) to the N6 group of A37, together with TsaE and TsaB. TsaD likely plays a direct catalytic role in this reaction.</text>
</comment>
<evidence type="ECO:0000256" key="6">
    <source>
        <dbReference type="ARBA" id="ARBA00048117"/>
    </source>
</evidence>
<keyword evidence="4 7" id="KW-0408">Iron</keyword>
<name>A0AAT9IHM8_9GAMM</name>
<evidence type="ECO:0000256" key="2">
    <source>
        <dbReference type="ARBA" id="ARBA00022694"/>
    </source>
</evidence>
<dbReference type="EMBL" id="OZ060371">
    <property type="protein sequence ID" value="CAL4042137.1"/>
    <property type="molecule type" value="Genomic_DNA"/>
</dbReference>
<feature type="binding site" evidence="7">
    <location>
        <begin position="136"/>
        <end position="140"/>
    </location>
    <ligand>
        <name>substrate</name>
    </ligand>
</feature>
<feature type="binding site" evidence="7">
    <location>
        <position position="111"/>
    </location>
    <ligand>
        <name>Fe cation</name>
        <dbReference type="ChEBI" id="CHEBI:24875"/>
    </ligand>
</feature>
<dbReference type="PANTHER" id="PTHR11735:SF6">
    <property type="entry name" value="TRNA N6-ADENOSINE THREONYLCARBAMOYLTRANSFERASE, MITOCHONDRIAL"/>
    <property type="match status" value="1"/>
</dbReference>
<feature type="binding site" evidence="7">
    <location>
        <position position="274"/>
    </location>
    <ligand>
        <name>substrate</name>
    </ligand>
</feature>